<reference evidence="2" key="1">
    <citation type="submission" date="2018-06" db="EMBL/GenBank/DDBJ databases">
        <authorList>
            <person name="Zhirakovskaya E."/>
        </authorList>
    </citation>
    <scope>NUCLEOTIDE SEQUENCE</scope>
</reference>
<organism evidence="2">
    <name type="scientific">hydrothermal vent metagenome</name>
    <dbReference type="NCBI Taxonomy" id="652676"/>
    <lineage>
        <taxon>unclassified sequences</taxon>
        <taxon>metagenomes</taxon>
        <taxon>ecological metagenomes</taxon>
    </lineage>
</organism>
<keyword evidence="1" id="KW-0812">Transmembrane</keyword>
<feature type="non-terminal residue" evidence="2">
    <location>
        <position position="1"/>
    </location>
</feature>
<protein>
    <submittedName>
        <fullName evidence="2">Uncharacterized protein</fullName>
    </submittedName>
</protein>
<evidence type="ECO:0000256" key="1">
    <source>
        <dbReference type="SAM" id="Phobius"/>
    </source>
</evidence>
<gene>
    <name evidence="2" type="ORF">MNBD_BACTEROID02-858</name>
</gene>
<accession>A0A3B0R1G6</accession>
<dbReference type="AlphaFoldDB" id="A0A3B0R1G6"/>
<dbReference type="EMBL" id="UOEB01000290">
    <property type="protein sequence ID" value="VAV86081.1"/>
    <property type="molecule type" value="Genomic_DNA"/>
</dbReference>
<name>A0A3B0R1G6_9ZZZZ</name>
<evidence type="ECO:0000313" key="2">
    <source>
        <dbReference type="EMBL" id="VAV86081.1"/>
    </source>
</evidence>
<proteinExistence type="predicted"/>
<sequence length="65" mass="7552">FHEGSETMQKKSLLLSTITFAFINPPAYFYTNPFKNLKENIISFKDYSPPDLITDIHVINNIFII</sequence>
<keyword evidence="1" id="KW-1133">Transmembrane helix</keyword>
<feature type="transmembrane region" description="Helical" evidence="1">
    <location>
        <begin position="12"/>
        <end position="30"/>
    </location>
</feature>
<keyword evidence="1" id="KW-0472">Membrane</keyword>